<name>A0ABR6SZ96_9LIST</name>
<accession>A0ABR6SZ96</accession>
<reference evidence="1 2" key="1">
    <citation type="submission" date="2020-03" db="EMBL/GenBank/DDBJ databases">
        <title>Soil Listeria distribution.</title>
        <authorList>
            <person name="Liao J."/>
            <person name="Wiedmann M."/>
        </authorList>
    </citation>
    <scope>NUCLEOTIDE SEQUENCE [LARGE SCALE GENOMIC DNA]</scope>
    <source>
        <strain evidence="1 2">FSL L7-1515</strain>
    </source>
</reference>
<comment type="caution">
    <text evidence="1">The sequence shown here is derived from an EMBL/GenBank/DDBJ whole genome shotgun (WGS) entry which is preliminary data.</text>
</comment>
<dbReference type="RefSeq" id="WP_185395744.1">
    <property type="nucleotide sequence ID" value="NZ_JAASUB010000019.1"/>
</dbReference>
<evidence type="ECO:0000313" key="2">
    <source>
        <dbReference type="Proteomes" id="UP000587800"/>
    </source>
</evidence>
<protein>
    <submittedName>
        <fullName evidence="1">Uncharacterized protein</fullName>
    </submittedName>
</protein>
<dbReference type="Proteomes" id="UP000587800">
    <property type="component" value="Unassembled WGS sequence"/>
</dbReference>
<organism evidence="1 2">
    <name type="scientific">Listeria immobilis</name>
    <dbReference type="NCBI Taxonomy" id="2713502"/>
    <lineage>
        <taxon>Bacteria</taxon>
        <taxon>Bacillati</taxon>
        <taxon>Bacillota</taxon>
        <taxon>Bacilli</taxon>
        <taxon>Bacillales</taxon>
        <taxon>Listeriaceae</taxon>
        <taxon>Listeria</taxon>
    </lineage>
</organism>
<gene>
    <name evidence="1" type="ORF">HCJ59_13980</name>
</gene>
<dbReference type="EMBL" id="JAASUB010000019">
    <property type="protein sequence ID" value="MBC1510994.1"/>
    <property type="molecule type" value="Genomic_DNA"/>
</dbReference>
<keyword evidence="2" id="KW-1185">Reference proteome</keyword>
<evidence type="ECO:0000313" key="1">
    <source>
        <dbReference type="EMBL" id="MBC1510994.1"/>
    </source>
</evidence>
<proteinExistence type="predicted"/>
<sequence>MFTTNFEVIGLTMDNSVIIYYGIGEETLEEVIQTYKYDKANDVYHVEATREDRLEMFSEEVKKEIVSLKNRT</sequence>